<feature type="chain" id="PRO_5043532225" description="Lipoprotein" evidence="1">
    <location>
        <begin position="21"/>
        <end position="124"/>
    </location>
</feature>
<dbReference type="AlphaFoldDB" id="A0AAW6PDD4"/>
<feature type="signal peptide" evidence="1">
    <location>
        <begin position="1"/>
        <end position="20"/>
    </location>
</feature>
<dbReference type="EMBL" id="JARJLR010000423">
    <property type="protein sequence ID" value="MDF3845077.1"/>
    <property type="molecule type" value="Genomic_DNA"/>
</dbReference>
<dbReference type="PROSITE" id="PS51257">
    <property type="entry name" value="PROKAR_LIPOPROTEIN"/>
    <property type="match status" value="1"/>
</dbReference>
<sequence>MKKTILLSAMFLVAACASTAEEGVLFSVENRSYLLTRECVKRSEVSHDLERHAYVQVELTDPCATSLAGFLNAERGALLSVSVKGQYLSRSLPILGEFQARSLRISSPDTKLAIEVERLLSPPR</sequence>
<dbReference type="Proteomes" id="UP001220662">
    <property type="component" value="Unassembled WGS sequence"/>
</dbReference>
<evidence type="ECO:0000256" key="1">
    <source>
        <dbReference type="SAM" id="SignalP"/>
    </source>
</evidence>
<accession>A0AAW6PDD4</accession>
<reference evidence="2" key="1">
    <citation type="submission" date="2023-03" db="EMBL/GenBank/DDBJ databases">
        <title>Draft assemblies of triclosan tolerant bacteria isolated from returned activated sludge.</title>
        <authorList>
            <person name="Van Hamelsveld S."/>
        </authorList>
    </citation>
    <scope>NUCLEOTIDE SEQUENCE</scope>
    <source>
        <strain evidence="2">GW210015_S63</strain>
    </source>
</reference>
<evidence type="ECO:0000313" key="2">
    <source>
        <dbReference type="EMBL" id="MDF3845077.1"/>
    </source>
</evidence>
<evidence type="ECO:0000313" key="3">
    <source>
        <dbReference type="Proteomes" id="UP001220662"/>
    </source>
</evidence>
<keyword evidence="1" id="KW-0732">Signal</keyword>
<proteinExistence type="predicted"/>
<gene>
    <name evidence="2" type="ORF">P3W55_25495</name>
</gene>
<name>A0AAW6PDD4_9PSED</name>
<protein>
    <recommendedName>
        <fullName evidence="4">Lipoprotein</fullName>
    </recommendedName>
</protein>
<comment type="caution">
    <text evidence="2">The sequence shown here is derived from an EMBL/GenBank/DDBJ whole genome shotgun (WGS) entry which is preliminary data.</text>
</comment>
<evidence type="ECO:0008006" key="4">
    <source>
        <dbReference type="Google" id="ProtNLM"/>
    </source>
</evidence>
<organism evidence="2 3">
    <name type="scientific">Pseudomonas citronellolis</name>
    <dbReference type="NCBI Taxonomy" id="53408"/>
    <lineage>
        <taxon>Bacteria</taxon>
        <taxon>Pseudomonadati</taxon>
        <taxon>Pseudomonadota</taxon>
        <taxon>Gammaproteobacteria</taxon>
        <taxon>Pseudomonadales</taxon>
        <taxon>Pseudomonadaceae</taxon>
        <taxon>Pseudomonas</taxon>
    </lineage>
</organism>
<dbReference type="RefSeq" id="WP_249917130.1">
    <property type="nucleotide sequence ID" value="NZ_CP034688.1"/>
</dbReference>